<dbReference type="Gene3D" id="3.30.420.10">
    <property type="entry name" value="Ribonuclease H-like superfamily/Ribonuclease H"/>
    <property type="match status" value="1"/>
</dbReference>
<dbReference type="Proteomes" id="UP001497497">
    <property type="component" value="Unassembled WGS sequence"/>
</dbReference>
<dbReference type="EMBL" id="CAXITT010000453">
    <property type="protein sequence ID" value="CAL1541813.1"/>
    <property type="molecule type" value="Genomic_DNA"/>
</dbReference>
<dbReference type="InterPro" id="IPR036397">
    <property type="entry name" value="RNaseH_sf"/>
</dbReference>
<protein>
    <submittedName>
        <fullName evidence="1">Uncharacterized protein</fullName>
    </submittedName>
</protein>
<dbReference type="InterPro" id="IPR012337">
    <property type="entry name" value="RNaseH-like_sf"/>
</dbReference>
<sequence length="59" mass="6448">ETTGFRKSNNNPRITELSFIALPRDGLLDASKPSRVASKLLLCFNPQKEIDPKASSMSG</sequence>
<feature type="non-terminal residue" evidence="1">
    <location>
        <position position="1"/>
    </location>
</feature>
<keyword evidence="2" id="KW-1185">Reference proteome</keyword>
<evidence type="ECO:0000313" key="2">
    <source>
        <dbReference type="Proteomes" id="UP001497497"/>
    </source>
</evidence>
<gene>
    <name evidence="1" type="ORF">GSLYS_00015419001</name>
</gene>
<accession>A0AAV2I516</accession>
<dbReference type="GO" id="GO:0003676">
    <property type="term" value="F:nucleic acid binding"/>
    <property type="evidence" value="ECO:0007669"/>
    <property type="project" value="InterPro"/>
</dbReference>
<comment type="caution">
    <text evidence="1">The sequence shown here is derived from an EMBL/GenBank/DDBJ whole genome shotgun (WGS) entry which is preliminary data.</text>
</comment>
<reference evidence="1 2" key="1">
    <citation type="submission" date="2024-04" db="EMBL/GenBank/DDBJ databases">
        <authorList>
            <consortium name="Genoscope - CEA"/>
            <person name="William W."/>
        </authorList>
    </citation>
    <scope>NUCLEOTIDE SEQUENCE [LARGE SCALE GENOMIC DNA]</scope>
</reference>
<feature type="non-terminal residue" evidence="1">
    <location>
        <position position="59"/>
    </location>
</feature>
<dbReference type="AlphaFoldDB" id="A0AAV2I516"/>
<organism evidence="1 2">
    <name type="scientific">Lymnaea stagnalis</name>
    <name type="common">Great pond snail</name>
    <name type="synonym">Helix stagnalis</name>
    <dbReference type="NCBI Taxonomy" id="6523"/>
    <lineage>
        <taxon>Eukaryota</taxon>
        <taxon>Metazoa</taxon>
        <taxon>Spiralia</taxon>
        <taxon>Lophotrochozoa</taxon>
        <taxon>Mollusca</taxon>
        <taxon>Gastropoda</taxon>
        <taxon>Heterobranchia</taxon>
        <taxon>Euthyneura</taxon>
        <taxon>Panpulmonata</taxon>
        <taxon>Hygrophila</taxon>
        <taxon>Lymnaeoidea</taxon>
        <taxon>Lymnaeidae</taxon>
        <taxon>Lymnaea</taxon>
    </lineage>
</organism>
<name>A0AAV2I516_LYMST</name>
<proteinExistence type="predicted"/>
<dbReference type="SUPFAM" id="SSF53098">
    <property type="entry name" value="Ribonuclease H-like"/>
    <property type="match status" value="1"/>
</dbReference>
<evidence type="ECO:0000313" key="1">
    <source>
        <dbReference type="EMBL" id="CAL1541813.1"/>
    </source>
</evidence>